<proteinExistence type="inferred from homology"/>
<dbReference type="GO" id="GO:0006865">
    <property type="term" value="P:amino acid transport"/>
    <property type="evidence" value="ECO:0007669"/>
    <property type="project" value="UniProtKB-KW"/>
</dbReference>
<evidence type="ECO:0000256" key="1">
    <source>
        <dbReference type="ARBA" id="ARBA00005417"/>
    </source>
</evidence>
<dbReference type="PANTHER" id="PTHR42798:SF2">
    <property type="entry name" value="ABC TRANSPORTER ATP-BINDING PROTEIN MG467-RELATED"/>
    <property type="match status" value="1"/>
</dbReference>
<dbReference type="Gene3D" id="3.40.50.300">
    <property type="entry name" value="P-loop containing nucleotide triphosphate hydrolases"/>
    <property type="match status" value="1"/>
</dbReference>
<dbReference type="SUPFAM" id="SSF52540">
    <property type="entry name" value="P-loop containing nucleoside triphosphate hydrolases"/>
    <property type="match status" value="1"/>
</dbReference>
<protein>
    <submittedName>
        <fullName evidence="7">Peptide ABC transporter ATP-binding protein</fullName>
    </submittedName>
</protein>
<evidence type="ECO:0000256" key="5">
    <source>
        <dbReference type="ARBA" id="ARBA00022970"/>
    </source>
</evidence>
<dbReference type="EMBL" id="PVSN01000051">
    <property type="protein sequence ID" value="TGE71826.1"/>
    <property type="molecule type" value="Genomic_DNA"/>
</dbReference>
<dbReference type="InterPro" id="IPR003439">
    <property type="entry name" value="ABC_transporter-like_ATP-bd"/>
</dbReference>
<keyword evidence="5" id="KW-0029">Amino-acid transport</keyword>
<dbReference type="CDD" id="cd03255">
    <property type="entry name" value="ABC_MJ0796_LolCDE_FtsE"/>
    <property type="match status" value="1"/>
</dbReference>
<dbReference type="GO" id="GO:0016887">
    <property type="term" value="F:ATP hydrolysis activity"/>
    <property type="evidence" value="ECO:0007669"/>
    <property type="project" value="InterPro"/>
</dbReference>
<evidence type="ECO:0000313" key="8">
    <source>
        <dbReference type="Proteomes" id="UP000297646"/>
    </source>
</evidence>
<dbReference type="InterPro" id="IPR027417">
    <property type="entry name" value="P-loop_NTPase"/>
</dbReference>
<keyword evidence="2" id="KW-0813">Transport</keyword>
<dbReference type="PROSITE" id="PS00211">
    <property type="entry name" value="ABC_TRANSPORTER_1"/>
    <property type="match status" value="1"/>
</dbReference>
<dbReference type="FunFam" id="3.40.50.300:FF:000032">
    <property type="entry name" value="Export ABC transporter ATP-binding protein"/>
    <property type="match status" value="1"/>
</dbReference>
<gene>
    <name evidence="7" type="ORF">C6P11_07410</name>
</gene>
<dbReference type="InterPro" id="IPR003593">
    <property type="entry name" value="AAA+_ATPase"/>
</dbReference>
<dbReference type="Pfam" id="PF00005">
    <property type="entry name" value="ABC_tran"/>
    <property type="match status" value="1"/>
</dbReference>
<dbReference type="GO" id="GO:0098796">
    <property type="term" value="C:membrane protein complex"/>
    <property type="evidence" value="ECO:0007669"/>
    <property type="project" value="UniProtKB-ARBA"/>
</dbReference>
<dbReference type="SMART" id="SM00382">
    <property type="entry name" value="AAA"/>
    <property type="match status" value="1"/>
</dbReference>
<dbReference type="InterPro" id="IPR017871">
    <property type="entry name" value="ABC_transporter-like_CS"/>
</dbReference>
<dbReference type="PROSITE" id="PS50893">
    <property type="entry name" value="ABC_TRANSPORTER_2"/>
    <property type="match status" value="1"/>
</dbReference>
<comment type="similarity">
    <text evidence="1">Belongs to the ABC transporter superfamily.</text>
</comment>
<keyword evidence="4 7" id="KW-0067">ATP-binding</keyword>
<sequence length="224" mass="24671">MALIKLSNINKTYQNGESKLHILRDISLEISDGEFVAVMGPSGSGKSTFINIVGMLDREFEGEYVFANDDTTALSRRDFAAFRNRNIGWVFQNFKLIQQMSVFDNVALPLVYAGRRRADIKEAVQETLDRLGIGDKGNKKPSELSGGQQQRVAIARALVAKPKFLLADEPTGALDSHTAQEILDLFIALNHEGTTILMVTHDAHVAEQAQRTIRLADGQIVGGM</sequence>
<evidence type="ECO:0000256" key="2">
    <source>
        <dbReference type="ARBA" id="ARBA00022448"/>
    </source>
</evidence>
<organism evidence="7 8">
    <name type="scientific">Weissella confusa</name>
    <name type="common">Lactobacillus confusus</name>
    <dbReference type="NCBI Taxonomy" id="1583"/>
    <lineage>
        <taxon>Bacteria</taxon>
        <taxon>Bacillati</taxon>
        <taxon>Bacillota</taxon>
        <taxon>Bacilli</taxon>
        <taxon>Lactobacillales</taxon>
        <taxon>Lactobacillaceae</taxon>
        <taxon>Weissella</taxon>
    </lineage>
</organism>
<accession>A0A4Z0RZ44</accession>
<dbReference type="InterPro" id="IPR017911">
    <property type="entry name" value="MacB-like_ATP-bd"/>
</dbReference>
<dbReference type="GO" id="GO:0022857">
    <property type="term" value="F:transmembrane transporter activity"/>
    <property type="evidence" value="ECO:0007669"/>
    <property type="project" value="UniProtKB-ARBA"/>
</dbReference>
<reference evidence="7 8" key="1">
    <citation type="submission" date="2018-03" db="EMBL/GenBank/DDBJ databases">
        <title>Genome sequencing of Weissella confusa isolates.</title>
        <authorList>
            <person name="Kajala I."/>
            <person name="Baruah R."/>
            <person name="Bergsveinson J."/>
            <person name="Juvonen R."/>
            <person name="Ziola B."/>
        </authorList>
    </citation>
    <scope>NUCLEOTIDE SEQUENCE [LARGE SCALE GENOMIC DNA]</scope>
    <source>
        <strain evidence="7 8">VTT E-062653</strain>
    </source>
</reference>
<evidence type="ECO:0000256" key="3">
    <source>
        <dbReference type="ARBA" id="ARBA00022741"/>
    </source>
</evidence>
<dbReference type="Proteomes" id="UP000297646">
    <property type="component" value="Unassembled WGS sequence"/>
</dbReference>
<comment type="caution">
    <text evidence="7">The sequence shown here is derived from an EMBL/GenBank/DDBJ whole genome shotgun (WGS) entry which is preliminary data.</text>
</comment>
<dbReference type="RefSeq" id="WP_135519944.1">
    <property type="nucleotide sequence ID" value="NZ_PVSN01000051.1"/>
</dbReference>
<dbReference type="OrthoDB" id="9791546at2"/>
<name>A0A4Z0RZ44_WEICO</name>
<evidence type="ECO:0000313" key="7">
    <source>
        <dbReference type="EMBL" id="TGE71826.1"/>
    </source>
</evidence>
<dbReference type="GO" id="GO:0005524">
    <property type="term" value="F:ATP binding"/>
    <property type="evidence" value="ECO:0007669"/>
    <property type="project" value="UniProtKB-KW"/>
</dbReference>
<dbReference type="AlphaFoldDB" id="A0A4Z0RZ44"/>
<keyword evidence="3" id="KW-0547">Nucleotide-binding</keyword>
<evidence type="ECO:0000259" key="6">
    <source>
        <dbReference type="PROSITE" id="PS50893"/>
    </source>
</evidence>
<feature type="domain" description="ABC transporter" evidence="6">
    <location>
        <begin position="4"/>
        <end position="224"/>
    </location>
</feature>
<dbReference type="PANTHER" id="PTHR42798">
    <property type="entry name" value="LIPOPROTEIN-RELEASING SYSTEM ATP-BINDING PROTEIN LOLD"/>
    <property type="match status" value="1"/>
</dbReference>
<evidence type="ECO:0000256" key="4">
    <source>
        <dbReference type="ARBA" id="ARBA00022840"/>
    </source>
</evidence>